<evidence type="ECO:0000313" key="4">
    <source>
        <dbReference type="EMBL" id="KAG1355184.1"/>
    </source>
</evidence>
<accession>A0A8K0IGR4</accession>
<dbReference type="PROSITE" id="PS50157">
    <property type="entry name" value="ZINC_FINGER_C2H2_2"/>
    <property type="match status" value="1"/>
</dbReference>
<reference evidence="4" key="1">
    <citation type="journal article" date="2017" name="Gigascience">
        <title>The genome draft of coconut (Cocos nucifera).</title>
        <authorList>
            <person name="Xiao Y."/>
            <person name="Xu P."/>
            <person name="Fan H."/>
            <person name="Baudouin L."/>
            <person name="Xia W."/>
            <person name="Bocs S."/>
            <person name="Xu J."/>
            <person name="Li Q."/>
            <person name="Guo A."/>
            <person name="Zhou L."/>
            <person name="Li J."/>
            <person name="Wu Y."/>
            <person name="Ma Z."/>
            <person name="Armero A."/>
            <person name="Issali A.E."/>
            <person name="Liu N."/>
            <person name="Peng M."/>
            <person name="Yang Y."/>
        </authorList>
    </citation>
    <scope>NUCLEOTIDE SEQUENCE</scope>
    <source>
        <tissue evidence="4">Spear leaf of Hainan Tall coconut</tissue>
    </source>
</reference>
<protein>
    <recommendedName>
        <fullName evidence="3">C2H2-type domain-containing protein</fullName>
    </recommendedName>
</protein>
<feature type="compositionally biased region" description="Basic and acidic residues" evidence="2">
    <location>
        <begin position="239"/>
        <end position="257"/>
    </location>
</feature>
<dbReference type="AlphaFoldDB" id="A0A8K0IGR4"/>
<dbReference type="InterPro" id="IPR013087">
    <property type="entry name" value="Znf_C2H2_type"/>
</dbReference>
<feature type="region of interest" description="Disordered" evidence="2">
    <location>
        <begin position="171"/>
        <end position="205"/>
    </location>
</feature>
<dbReference type="OrthoDB" id="592185at2759"/>
<comment type="caution">
    <text evidence="4">The sequence shown here is derived from an EMBL/GenBank/DDBJ whole genome shotgun (WGS) entry which is preliminary data.</text>
</comment>
<dbReference type="EMBL" id="CM017878">
    <property type="protein sequence ID" value="KAG1355184.1"/>
    <property type="molecule type" value="Genomic_DNA"/>
</dbReference>
<evidence type="ECO:0000259" key="3">
    <source>
        <dbReference type="PROSITE" id="PS50157"/>
    </source>
</evidence>
<proteinExistence type="predicted"/>
<reference evidence="4" key="2">
    <citation type="submission" date="2019-07" db="EMBL/GenBank/DDBJ databases">
        <authorList>
            <person name="Yang Y."/>
            <person name="Bocs S."/>
            <person name="Baudouin L."/>
        </authorList>
    </citation>
    <scope>NUCLEOTIDE SEQUENCE</scope>
    <source>
        <tissue evidence="4">Spear leaf of Hainan Tall coconut</tissue>
    </source>
</reference>
<dbReference type="PROSITE" id="PS00028">
    <property type="entry name" value="ZINC_FINGER_C2H2_1"/>
    <property type="match status" value="1"/>
</dbReference>
<dbReference type="Pfam" id="PF13912">
    <property type="entry name" value="zf-C2H2_6"/>
    <property type="match status" value="1"/>
</dbReference>
<evidence type="ECO:0000256" key="2">
    <source>
        <dbReference type="SAM" id="MobiDB-lite"/>
    </source>
</evidence>
<gene>
    <name evidence="4" type="ORF">COCNU_07G012960</name>
</gene>
<feature type="compositionally biased region" description="Basic and acidic residues" evidence="2">
    <location>
        <begin position="181"/>
        <end position="192"/>
    </location>
</feature>
<organism evidence="4 5">
    <name type="scientific">Cocos nucifera</name>
    <name type="common">Coconut palm</name>
    <dbReference type="NCBI Taxonomy" id="13894"/>
    <lineage>
        <taxon>Eukaryota</taxon>
        <taxon>Viridiplantae</taxon>
        <taxon>Streptophyta</taxon>
        <taxon>Embryophyta</taxon>
        <taxon>Tracheophyta</taxon>
        <taxon>Spermatophyta</taxon>
        <taxon>Magnoliopsida</taxon>
        <taxon>Liliopsida</taxon>
        <taxon>Arecaceae</taxon>
        <taxon>Arecoideae</taxon>
        <taxon>Cocoseae</taxon>
        <taxon>Attaleinae</taxon>
        <taxon>Cocos</taxon>
    </lineage>
</organism>
<feature type="domain" description="C2H2-type" evidence="3">
    <location>
        <begin position="155"/>
        <end position="182"/>
    </location>
</feature>
<dbReference type="Proteomes" id="UP000797356">
    <property type="component" value="Chromosome 7"/>
</dbReference>
<keyword evidence="1" id="KW-0863">Zinc-finger</keyword>
<keyword evidence="1" id="KW-0479">Metal-binding</keyword>
<keyword evidence="5" id="KW-1185">Reference proteome</keyword>
<evidence type="ECO:0000256" key="1">
    <source>
        <dbReference type="PROSITE-ProRule" id="PRU00042"/>
    </source>
</evidence>
<evidence type="ECO:0000313" key="5">
    <source>
        <dbReference type="Proteomes" id="UP000797356"/>
    </source>
</evidence>
<name>A0A8K0IGR4_COCNU</name>
<keyword evidence="1" id="KW-0862">Zinc</keyword>
<feature type="region of interest" description="Disordered" evidence="2">
    <location>
        <begin position="222"/>
        <end position="291"/>
    </location>
</feature>
<sequence>MTNPPPTLTNKINFNVPGSLPIMNQQFLLANALGRSFFSPTRGLNHHLVQASISQCFSPIIAPEKSSFCYSERSFSIRTDEHPNSAWNASFQQNIFRSGYFDLANQAAFMAPGHANPFHDPNLQSICPLPKYENLYGDCPSNGSPLTSQEMNTRYKCDLCSAEFPTGQAYGGHMSSHSKIRKADRAPGEPSKRLKKFKTIPWTPEISNDGKELNLHFFNETAEEKEKRSSDNVGLKSSTKKDEKKKSVTTNQKEKGKSSIGERPTKAPSYMDDEFANREAILTGTTSLRLH</sequence>
<dbReference type="GO" id="GO:0008270">
    <property type="term" value="F:zinc ion binding"/>
    <property type="evidence" value="ECO:0007669"/>
    <property type="project" value="UniProtKB-KW"/>
</dbReference>